<dbReference type="Proteomes" id="UP000541154">
    <property type="component" value="Unassembled WGS sequence"/>
</dbReference>
<gene>
    <name evidence="1" type="ORF">ETB97_004761</name>
</gene>
<evidence type="ECO:0000313" key="1">
    <source>
        <dbReference type="EMBL" id="KAF5858157.1"/>
    </source>
</evidence>
<protein>
    <submittedName>
        <fullName evidence="1">Uncharacterized protein</fullName>
    </submittedName>
</protein>
<evidence type="ECO:0000313" key="2">
    <source>
        <dbReference type="Proteomes" id="UP000541154"/>
    </source>
</evidence>
<proteinExistence type="predicted"/>
<dbReference type="AlphaFoldDB" id="A0A8H5ZYJ4"/>
<sequence>MVGQLTRFLQMCTRHLALDPDRHDHTWRPGNCWSVFNTILKKHDWFAGKTGSALDNAKDTAMTLIVQSTTIAKDALPGGDAASWKPEKQDEFSAYLGQIVYGWANITSLALKDLFSGSDVAIDALWQAMSDGKLIEGKKEGDIPATGNAQNEVLANTNKCIIGFALPALWRQSGSYTFIIDAGHACNEDKDLSDYS</sequence>
<comment type="caution">
    <text evidence="1">The sequence shown here is derived from an EMBL/GenBank/DDBJ whole genome shotgun (WGS) entry which is preliminary data.</text>
</comment>
<organism evidence="1 2">
    <name type="scientific">Petromyces alliaceus</name>
    <name type="common">Aspergillus alliaceus</name>
    <dbReference type="NCBI Taxonomy" id="209559"/>
    <lineage>
        <taxon>Eukaryota</taxon>
        <taxon>Fungi</taxon>
        <taxon>Dikarya</taxon>
        <taxon>Ascomycota</taxon>
        <taxon>Pezizomycotina</taxon>
        <taxon>Eurotiomycetes</taxon>
        <taxon>Eurotiomycetidae</taxon>
        <taxon>Eurotiales</taxon>
        <taxon>Aspergillaceae</taxon>
        <taxon>Aspergillus</taxon>
        <taxon>Aspergillus subgen. Circumdati</taxon>
    </lineage>
</organism>
<reference evidence="1 2" key="1">
    <citation type="submission" date="2019-04" db="EMBL/GenBank/DDBJ databases">
        <title>Aspergillus burnettii sp. nov., novel species from soil in southeast Queensland.</title>
        <authorList>
            <person name="Gilchrist C.L.M."/>
            <person name="Pitt J.I."/>
            <person name="Lange L."/>
            <person name="Lacey H.J."/>
            <person name="Vuong D."/>
            <person name="Midgley D.J."/>
            <person name="Greenfield P."/>
            <person name="Bradbury M."/>
            <person name="Lacey E."/>
            <person name="Busk P.K."/>
            <person name="Pilgaard B."/>
            <person name="Chooi Y.H."/>
            <person name="Piggott A.M."/>
        </authorList>
    </citation>
    <scope>NUCLEOTIDE SEQUENCE [LARGE SCALE GENOMIC DNA]</scope>
    <source>
        <strain evidence="1 2">FRR 5400</strain>
    </source>
</reference>
<keyword evidence="2" id="KW-1185">Reference proteome</keyword>
<name>A0A8H5ZYJ4_PETAA</name>
<accession>A0A8H5ZYJ4</accession>
<dbReference type="EMBL" id="SPNV01000218">
    <property type="protein sequence ID" value="KAF5858157.1"/>
    <property type="molecule type" value="Genomic_DNA"/>
</dbReference>